<proteinExistence type="predicted"/>
<dbReference type="EMBL" id="JANRMI010000006">
    <property type="protein sequence ID" value="MDG0818167.1"/>
    <property type="molecule type" value="Genomic_DNA"/>
</dbReference>
<dbReference type="PANTHER" id="PTHR24567:SF74">
    <property type="entry name" value="HTH-TYPE TRANSCRIPTIONAL REGULATOR ARCR"/>
    <property type="match status" value="1"/>
</dbReference>
<dbReference type="SMART" id="SM00100">
    <property type="entry name" value="cNMP"/>
    <property type="match status" value="1"/>
</dbReference>
<dbReference type="RefSeq" id="WP_277579643.1">
    <property type="nucleotide sequence ID" value="NZ_JANRMI010000006.1"/>
</dbReference>
<sequence>MSRHIKVLKGEFLYREGDPASALYLITSGSFKATTILSSTGAELTSPNIFAGHILGELSLFDGRRREHSIRATQDSEVLAIPYESLLSQPEELPAWAEALMKAMIDHLRTVINHLRAHSIHNLQPEQ</sequence>
<dbReference type="Gene3D" id="2.60.120.10">
    <property type="entry name" value="Jelly Rolls"/>
    <property type="match status" value="1"/>
</dbReference>
<reference evidence="2" key="1">
    <citation type="submission" date="2022-08" db="EMBL/GenBank/DDBJ databases">
        <title>Novel Bdellovibrio Species Isolated from Svalbard: Designation Bdellovibrio svalbardensis.</title>
        <authorList>
            <person name="Mitchell R.J."/>
            <person name="Choi S.Y."/>
        </authorList>
    </citation>
    <scope>NUCLEOTIDE SEQUENCE</scope>
    <source>
        <strain evidence="2">PAP01</strain>
    </source>
</reference>
<dbReference type="InterPro" id="IPR000595">
    <property type="entry name" value="cNMP-bd_dom"/>
</dbReference>
<evidence type="ECO:0000259" key="1">
    <source>
        <dbReference type="PROSITE" id="PS50042"/>
    </source>
</evidence>
<comment type="caution">
    <text evidence="2">The sequence shown here is derived from an EMBL/GenBank/DDBJ whole genome shotgun (WGS) entry which is preliminary data.</text>
</comment>
<dbReference type="SUPFAM" id="SSF51206">
    <property type="entry name" value="cAMP-binding domain-like"/>
    <property type="match status" value="1"/>
</dbReference>
<dbReference type="Pfam" id="PF00027">
    <property type="entry name" value="cNMP_binding"/>
    <property type="match status" value="1"/>
</dbReference>
<accession>A0ABT6DMS0</accession>
<keyword evidence="3" id="KW-1185">Reference proteome</keyword>
<evidence type="ECO:0000313" key="3">
    <source>
        <dbReference type="Proteomes" id="UP001152321"/>
    </source>
</evidence>
<dbReference type="PROSITE" id="PS50042">
    <property type="entry name" value="CNMP_BINDING_3"/>
    <property type="match status" value="1"/>
</dbReference>
<dbReference type="InterPro" id="IPR018490">
    <property type="entry name" value="cNMP-bd_dom_sf"/>
</dbReference>
<dbReference type="Proteomes" id="UP001152321">
    <property type="component" value="Unassembled WGS sequence"/>
</dbReference>
<gene>
    <name evidence="2" type="ORF">NWE73_17425</name>
</gene>
<protein>
    <submittedName>
        <fullName evidence="2">Crp/Fnr family transcriptional regulator</fullName>
    </submittedName>
</protein>
<evidence type="ECO:0000313" key="2">
    <source>
        <dbReference type="EMBL" id="MDG0818167.1"/>
    </source>
</evidence>
<name>A0ABT6DMS0_9BACT</name>
<organism evidence="2 3">
    <name type="scientific">Bdellovibrio svalbardensis</name>
    <dbReference type="NCBI Taxonomy" id="2972972"/>
    <lineage>
        <taxon>Bacteria</taxon>
        <taxon>Pseudomonadati</taxon>
        <taxon>Bdellovibrionota</taxon>
        <taxon>Bdellovibrionia</taxon>
        <taxon>Bdellovibrionales</taxon>
        <taxon>Pseudobdellovibrionaceae</taxon>
        <taxon>Bdellovibrio</taxon>
    </lineage>
</organism>
<dbReference type="InterPro" id="IPR050397">
    <property type="entry name" value="Env_Response_Regulators"/>
</dbReference>
<dbReference type="InterPro" id="IPR014710">
    <property type="entry name" value="RmlC-like_jellyroll"/>
</dbReference>
<dbReference type="PANTHER" id="PTHR24567">
    <property type="entry name" value="CRP FAMILY TRANSCRIPTIONAL REGULATORY PROTEIN"/>
    <property type="match status" value="1"/>
</dbReference>
<feature type="domain" description="Cyclic nucleotide-binding" evidence="1">
    <location>
        <begin position="1"/>
        <end position="86"/>
    </location>
</feature>
<dbReference type="CDD" id="cd00038">
    <property type="entry name" value="CAP_ED"/>
    <property type="match status" value="1"/>
</dbReference>